<reference evidence="3 4" key="1">
    <citation type="submission" date="2024-05" db="EMBL/GenBank/DDBJ databases">
        <authorList>
            <person name="Wallberg A."/>
        </authorList>
    </citation>
    <scope>NUCLEOTIDE SEQUENCE [LARGE SCALE GENOMIC DNA]</scope>
</reference>
<dbReference type="AlphaFoldDB" id="A0AAV2QLL6"/>
<dbReference type="GO" id="GO:0005615">
    <property type="term" value="C:extracellular space"/>
    <property type="evidence" value="ECO:0007669"/>
    <property type="project" value="TreeGrafter"/>
</dbReference>
<dbReference type="InterPro" id="IPR014716">
    <property type="entry name" value="Fibrinogen_a/b/g_C_1"/>
</dbReference>
<proteinExistence type="predicted"/>
<dbReference type="PANTHER" id="PTHR19143">
    <property type="entry name" value="FIBRINOGEN/TENASCIN/ANGIOPOEITIN"/>
    <property type="match status" value="1"/>
</dbReference>
<dbReference type="Gene3D" id="3.90.215.10">
    <property type="entry name" value="Gamma Fibrinogen, chain A, domain 1"/>
    <property type="match status" value="1"/>
</dbReference>
<comment type="caution">
    <text evidence="3">The sequence shown here is derived from an EMBL/GenBank/DDBJ whole genome shotgun (WGS) entry which is preliminary data.</text>
</comment>
<evidence type="ECO:0000259" key="2">
    <source>
        <dbReference type="PROSITE" id="PS51406"/>
    </source>
</evidence>
<feature type="non-terminal residue" evidence="3">
    <location>
        <position position="1"/>
    </location>
</feature>
<keyword evidence="4" id="KW-1185">Reference proteome</keyword>
<organism evidence="3 4">
    <name type="scientific">Meganyctiphanes norvegica</name>
    <name type="common">Northern krill</name>
    <name type="synonym">Thysanopoda norvegica</name>
    <dbReference type="NCBI Taxonomy" id="48144"/>
    <lineage>
        <taxon>Eukaryota</taxon>
        <taxon>Metazoa</taxon>
        <taxon>Ecdysozoa</taxon>
        <taxon>Arthropoda</taxon>
        <taxon>Crustacea</taxon>
        <taxon>Multicrustacea</taxon>
        <taxon>Malacostraca</taxon>
        <taxon>Eumalacostraca</taxon>
        <taxon>Eucarida</taxon>
        <taxon>Euphausiacea</taxon>
        <taxon>Euphausiidae</taxon>
        <taxon>Meganyctiphanes</taxon>
    </lineage>
</organism>
<feature type="region of interest" description="Disordered" evidence="1">
    <location>
        <begin position="37"/>
        <end position="56"/>
    </location>
</feature>
<sequence>VGGRGSHHSEYRLHVSGYNASSSAGDAMEYHNGQEFSTYDKDNDQASGGSCSEWSGGGGWWYNYCYYSNPTGVYPPDDLPPGTEVDHLVEWRKWQGYYTYLTSFTMMTRRRV</sequence>
<dbReference type="InterPro" id="IPR036056">
    <property type="entry name" value="Fibrinogen-like_C"/>
</dbReference>
<gene>
    <name evidence="3" type="ORF">MNOR_LOCUS13439</name>
</gene>
<evidence type="ECO:0000256" key="1">
    <source>
        <dbReference type="SAM" id="MobiDB-lite"/>
    </source>
</evidence>
<dbReference type="EMBL" id="CAXKWB010007690">
    <property type="protein sequence ID" value="CAL4088020.1"/>
    <property type="molecule type" value="Genomic_DNA"/>
</dbReference>
<dbReference type="SUPFAM" id="SSF56496">
    <property type="entry name" value="Fibrinogen C-terminal domain-like"/>
    <property type="match status" value="1"/>
</dbReference>
<dbReference type="Pfam" id="PF00147">
    <property type="entry name" value="Fibrinogen_C"/>
    <property type="match status" value="1"/>
</dbReference>
<name>A0AAV2QLL6_MEGNR</name>
<evidence type="ECO:0000313" key="4">
    <source>
        <dbReference type="Proteomes" id="UP001497623"/>
    </source>
</evidence>
<dbReference type="InterPro" id="IPR002181">
    <property type="entry name" value="Fibrinogen_a/b/g_C_dom"/>
</dbReference>
<dbReference type="Proteomes" id="UP001497623">
    <property type="component" value="Unassembled WGS sequence"/>
</dbReference>
<dbReference type="SMART" id="SM00186">
    <property type="entry name" value="FBG"/>
    <property type="match status" value="1"/>
</dbReference>
<protein>
    <recommendedName>
        <fullName evidence="2">Fibrinogen C-terminal domain-containing protein</fullName>
    </recommendedName>
</protein>
<feature type="domain" description="Fibrinogen C-terminal" evidence="2">
    <location>
        <begin position="1"/>
        <end position="112"/>
    </location>
</feature>
<accession>A0AAV2QLL6</accession>
<evidence type="ECO:0000313" key="3">
    <source>
        <dbReference type="EMBL" id="CAL4088020.1"/>
    </source>
</evidence>
<dbReference type="PROSITE" id="PS51406">
    <property type="entry name" value="FIBRINOGEN_C_2"/>
    <property type="match status" value="1"/>
</dbReference>
<dbReference type="InterPro" id="IPR050373">
    <property type="entry name" value="Fibrinogen_C-term_domain"/>
</dbReference>
<dbReference type="PANTHER" id="PTHR19143:SF444">
    <property type="entry name" value="PROTEIN SCABROUS"/>
    <property type="match status" value="1"/>
</dbReference>